<evidence type="ECO:0000256" key="6">
    <source>
        <dbReference type="ARBA" id="ARBA00023006"/>
    </source>
</evidence>
<keyword evidence="6" id="KW-0072">Autophagy</keyword>
<dbReference type="InterPro" id="IPR001683">
    <property type="entry name" value="PX_dom"/>
</dbReference>
<keyword evidence="9" id="KW-0175">Coiled coil</keyword>
<feature type="compositionally biased region" description="Low complexity" evidence="10">
    <location>
        <begin position="38"/>
        <end position="69"/>
    </location>
</feature>
<dbReference type="CDD" id="cd06867">
    <property type="entry name" value="PX_SNX41_42"/>
    <property type="match status" value="1"/>
</dbReference>
<dbReference type="GO" id="GO:0042147">
    <property type="term" value="P:retrograde transport, endosome to Golgi"/>
    <property type="evidence" value="ECO:0007669"/>
    <property type="project" value="InterPro"/>
</dbReference>
<dbReference type="Gene3D" id="3.30.1520.10">
    <property type="entry name" value="Phox-like domain"/>
    <property type="match status" value="1"/>
</dbReference>
<feature type="compositionally biased region" description="Low complexity" evidence="10">
    <location>
        <begin position="155"/>
        <end position="173"/>
    </location>
</feature>
<evidence type="ECO:0000256" key="2">
    <source>
        <dbReference type="ARBA" id="ARBA00010883"/>
    </source>
</evidence>
<feature type="region of interest" description="Disordered" evidence="10">
    <location>
        <begin position="502"/>
        <end position="571"/>
    </location>
</feature>
<feature type="region of interest" description="Disordered" evidence="10">
    <location>
        <begin position="1"/>
        <end position="174"/>
    </location>
</feature>
<feature type="compositionally biased region" description="Gly residues" evidence="10">
    <location>
        <begin position="530"/>
        <end position="539"/>
    </location>
</feature>
<dbReference type="PANTHER" id="PTHR46979">
    <property type="entry name" value="SORTING NEXIN-41"/>
    <property type="match status" value="1"/>
</dbReference>
<organism evidence="12 13">
    <name type="scientific">Rhodotorula mucilaginosa</name>
    <name type="common">Yeast</name>
    <name type="synonym">Rhodotorula rubra</name>
    <dbReference type="NCBI Taxonomy" id="5537"/>
    <lineage>
        <taxon>Eukaryota</taxon>
        <taxon>Fungi</taxon>
        <taxon>Dikarya</taxon>
        <taxon>Basidiomycota</taxon>
        <taxon>Pucciniomycotina</taxon>
        <taxon>Microbotryomycetes</taxon>
        <taxon>Sporidiobolales</taxon>
        <taxon>Sporidiobolaceae</taxon>
        <taxon>Rhodotorula</taxon>
    </lineage>
</organism>
<dbReference type="SMART" id="SM00312">
    <property type="entry name" value="PX"/>
    <property type="match status" value="1"/>
</dbReference>
<evidence type="ECO:0000256" key="10">
    <source>
        <dbReference type="SAM" id="MobiDB-lite"/>
    </source>
</evidence>
<dbReference type="GO" id="GO:0006914">
    <property type="term" value="P:autophagy"/>
    <property type="evidence" value="ECO:0007669"/>
    <property type="project" value="UniProtKB-KW"/>
</dbReference>
<dbReference type="OrthoDB" id="289314at2759"/>
<reference evidence="12 13" key="1">
    <citation type="submission" date="2020-11" db="EMBL/GenBank/DDBJ databases">
        <title>Kefir isolates.</title>
        <authorList>
            <person name="Marcisauskas S."/>
            <person name="Kim Y."/>
            <person name="Blasche S."/>
        </authorList>
    </citation>
    <scope>NUCLEOTIDE SEQUENCE [LARGE SCALE GENOMIC DNA]</scope>
    <source>
        <strain evidence="12 13">KR</strain>
    </source>
</reference>
<dbReference type="Pfam" id="PF00787">
    <property type="entry name" value="PX"/>
    <property type="match status" value="1"/>
</dbReference>
<feature type="compositionally biased region" description="Basic and acidic residues" evidence="10">
    <location>
        <begin position="111"/>
        <end position="127"/>
    </location>
</feature>
<dbReference type="InterPro" id="IPR027267">
    <property type="entry name" value="AH/BAR_dom_sf"/>
</dbReference>
<evidence type="ECO:0000259" key="11">
    <source>
        <dbReference type="PROSITE" id="PS50195"/>
    </source>
</evidence>
<dbReference type="PROSITE" id="PS50195">
    <property type="entry name" value="PX"/>
    <property type="match status" value="1"/>
</dbReference>
<evidence type="ECO:0000313" key="12">
    <source>
        <dbReference type="EMBL" id="KAG0656233.1"/>
    </source>
</evidence>
<feature type="coiled-coil region" evidence="9">
    <location>
        <begin position="462"/>
        <end position="499"/>
    </location>
</feature>
<evidence type="ECO:0000256" key="7">
    <source>
        <dbReference type="ARBA" id="ARBA00023121"/>
    </source>
</evidence>
<keyword evidence="5" id="KW-0653">Protein transport</keyword>
<keyword evidence="8" id="KW-0472">Membrane</keyword>
<sequence>MSDAAEDPFHEQGAAAAAAAPVKPVESAEEGVGLHPTSSSSSLSSSVNRDAASRASASSGTSAADPSSALMSTPSAATHPDDGDGEPEQPQPQPATAAYPFSADPYPQDEEAIKRHQARSAEREAEYQARQQQQEDAVTSPPLPQLPADHDDAPDGAAPKPRAQQQQQRVYQRPARDAIQIVDALKTSEGASTPYIVYCIRFEGREVRRRYSDFVSLRQALATLHPCFIVPPLPPKNTLSSYAVSATNPAKAKEDAALIARRRRMLATFLNRTLLHPTLGQDRVFRRFLDPETPWHDVLHSPPVTLAPKNPLRAPAHDPTDPDLLALFANLPLPSSSATLTHPDQRFLDSEVFTNKFSSHLGGSMEKINRRLMKRWHDAASDWGEMGGGLNGFALRMGEDGADGLDEATEKVGMAVDAGYTLTNAMLSAWEQDFTEPLQEYTQFSNIIKGLLKYRHSKHLQYGAARELLESKRATLEELERSELEAQRLEKALERVRIVNDDGGSDRAVSPTNANASTSTTTTGFVGAAAEGGGIGGAQAPGQQQHAPLPPLPSSSGALPTSPPARKSGGLVSALRHSVKGLVDSDPEATRRSSIGKTREQINQLDEAIKALTNDLRYASTTIQADLDRFQRQKVGDIREMCLDFSRFHKEWAMKNLAMWEEAKAAIDAIADD</sequence>
<dbReference type="InterPro" id="IPR044106">
    <property type="entry name" value="PX_Snx41/Atg20"/>
</dbReference>
<comment type="subcellular location">
    <subcellularLocation>
        <location evidence="1">Endosome membrane</location>
        <topology evidence="1">Peripheral membrane protein</topology>
    </subcellularLocation>
</comment>
<evidence type="ECO:0000256" key="9">
    <source>
        <dbReference type="SAM" id="Coils"/>
    </source>
</evidence>
<dbReference type="AlphaFoldDB" id="A0A9P7B318"/>
<dbReference type="Proteomes" id="UP000777482">
    <property type="component" value="Unassembled WGS sequence"/>
</dbReference>
<name>A0A9P7B318_RHOMI</name>
<evidence type="ECO:0000256" key="5">
    <source>
        <dbReference type="ARBA" id="ARBA00022927"/>
    </source>
</evidence>
<dbReference type="PANTHER" id="PTHR46979:SF2">
    <property type="entry name" value="SORTING NEXIN-41"/>
    <property type="match status" value="1"/>
</dbReference>
<dbReference type="GO" id="GO:0035091">
    <property type="term" value="F:phosphatidylinositol binding"/>
    <property type="evidence" value="ECO:0007669"/>
    <property type="project" value="InterPro"/>
</dbReference>
<accession>A0A9P7B318</accession>
<dbReference type="GO" id="GO:0005829">
    <property type="term" value="C:cytosol"/>
    <property type="evidence" value="ECO:0007669"/>
    <property type="project" value="GOC"/>
</dbReference>
<keyword evidence="7" id="KW-0446">Lipid-binding</keyword>
<feature type="domain" description="PX" evidence="11">
    <location>
        <begin position="173"/>
        <end position="295"/>
    </location>
</feature>
<keyword evidence="3" id="KW-0813">Transport</keyword>
<comment type="similarity">
    <text evidence="2">Belongs to the sorting nexin family.</text>
</comment>
<dbReference type="InterPro" id="IPR036871">
    <property type="entry name" value="PX_dom_sf"/>
</dbReference>
<dbReference type="GO" id="GO:0010008">
    <property type="term" value="C:endosome membrane"/>
    <property type="evidence" value="ECO:0007669"/>
    <property type="project" value="UniProtKB-SubCell"/>
</dbReference>
<evidence type="ECO:0000256" key="4">
    <source>
        <dbReference type="ARBA" id="ARBA00022753"/>
    </source>
</evidence>
<keyword evidence="13" id="KW-1185">Reference proteome</keyword>
<evidence type="ECO:0000256" key="1">
    <source>
        <dbReference type="ARBA" id="ARBA00004481"/>
    </source>
</evidence>
<dbReference type="Gene3D" id="1.20.1270.60">
    <property type="entry name" value="Arfaptin homology (AH) domain/BAR domain"/>
    <property type="match status" value="2"/>
</dbReference>
<dbReference type="GO" id="GO:0015031">
    <property type="term" value="P:protein transport"/>
    <property type="evidence" value="ECO:0007669"/>
    <property type="project" value="UniProtKB-KW"/>
</dbReference>
<evidence type="ECO:0000256" key="3">
    <source>
        <dbReference type="ARBA" id="ARBA00022448"/>
    </source>
</evidence>
<comment type="caution">
    <text evidence="12">The sequence shown here is derived from an EMBL/GenBank/DDBJ whole genome shotgun (WGS) entry which is preliminary data.</text>
</comment>
<dbReference type="SUPFAM" id="SSF64268">
    <property type="entry name" value="PX domain"/>
    <property type="match status" value="1"/>
</dbReference>
<gene>
    <name evidence="12" type="primary">ATG20</name>
    <name evidence="12" type="ORF">C6P46_000389</name>
</gene>
<dbReference type="EMBL" id="PUHQ01000101">
    <property type="protein sequence ID" value="KAG0656233.1"/>
    <property type="molecule type" value="Genomic_DNA"/>
</dbReference>
<feature type="compositionally biased region" description="Low complexity" evidence="10">
    <location>
        <begin position="508"/>
        <end position="529"/>
    </location>
</feature>
<keyword evidence="4" id="KW-0967">Endosome</keyword>
<evidence type="ECO:0000256" key="8">
    <source>
        <dbReference type="ARBA" id="ARBA00023136"/>
    </source>
</evidence>
<dbReference type="InterPro" id="IPR051079">
    <property type="entry name" value="Sorting_Nexin_Autophagy"/>
</dbReference>
<proteinExistence type="inferred from homology"/>
<evidence type="ECO:0000313" key="13">
    <source>
        <dbReference type="Proteomes" id="UP000777482"/>
    </source>
</evidence>
<protein>
    <submittedName>
        <fullName evidence="12">Sorting nexin, cytoplasm-to-vacuole targeting pathway/endosomal sorting</fullName>
    </submittedName>
</protein>